<dbReference type="Pfam" id="PF06439">
    <property type="entry name" value="3keto-disac_hyd"/>
    <property type="match status" value="1"/>
</dbReference>
<dbReference type="AlphaFoldDB" id="A0A225DTF2"/>
<sequence>MLFDGKNLDAFDLTDHEGVWAVNEAGELHPVKPGKTLYAKKRYCDFVFEFECKMGGGKKANSGAFVRVHDPRPNEEVWTGLEIQIQ</sequence>
<organism evidence="2 3">
    <name type="scientific">Fimbriiglobus ruber</name>
    <dbReference type="NCBI Taxonomy" id="1908690"/>
    <lineage>
        <taxon>Bacteria</taxon>
        <taxon>Pseudomonadati</taxon>
        <taxon>Planctomycetota</taxon>
        <taxon>Planctomycetia</taxon>
        <taxon>Gemmatales</taxon>
        <taxon>Gemmataceae</taxon>
        <taxon>Fimbriiglobus</taxon>
    </lineage>
</organism>
<gene>
    <name evidence="2" type="ORF">FRUB_05960</name>
</gene>
<feature type="domain" description="3-keto-alpha-glucoside-1,2-lyase/3-keto-2-hydroxy-glucal hydratase" evidence="1">
    <location>
        <begin position="2"/>
        <end position="85"/>
    </location>
</feature>
<evidence type="ECO:0000313" key="2">
    <source>
        <dbReference type="EMBL" id="OWK39397.1"/>
    </source>
</evidence>
<accession>A0A225DTF2</accession>
<evidence type="ECO:0000313" key="3">
    <source>
        <dbReference type="Proteomes" id="UP000214646"/>
    </source>
</evidence>
<proteinExistence type="predicted"/>
<dbReference type="GO" id="GO:0016787">
    <property type="term" value="F:hydrolase activity"/>
    <property type="evidence" value="ECO:0007669"/>
    <property type="project" value="InterPro"/>
</dbReference>
<keyword evidence="3" id="KW-1185">Reference proteome</keyword>
<dbReference type="Gene3D" id="2.60.120.560">
    <property type="entry name" value="Exo-inulinase, domain 1"/>
    <property type="match status" value="1"/>
</dbReference>
<evidence type="ECO:0000259" key="1">
    <source>
        <dbReference type="Pfam" id="PF06439"/>
    </source>
</evidence>
<reference evidence="3" key="1">
    <citation type="submission" date="2017-06" db="EMBL/GenBank/DDBJ databases">
        <title>Genome analysis of Fimbriiglobus ruber SP5, the first member of the order Planctomycetales with confirmed chitinolytic capability.</title>
        <authorList>
            <person name="Ravin N.V."/>
            <person name="Rakitin A.L."/>
            <person name="Ivanova A.A."/>
            <person name="Beletsky A.V."/>
            <person name="Kulichevskaya I.S."/>
            <person name="Mardanov A.V."/>
            <person name="Dedysh S.N."/>
        </authorList>
    </citation>
    <scope>NUCLEOTIDE SEQUENCE [LARGE SCALE GENOMIC DNA]</scope>
    <source>
        <strain evidence="3">SP5</strain>
    </source>
</reference>
<dbReference type="InterPro" id="IPR010496">
    <property type="entry name" value="AL/BT2_dom"/>
</dbReference>
<dbReference type="EMBL" id="NIDE01000010">
    <property type="protein sequence ID" value="OWK39397.1"/>
    <property type="molecule type" value="Genomic_DNA"/>
</dbReference>
<dbReference type="Proteomes" id="UP000214646">
    <property type="component" value="Unassembled WGS sequence"/>
</dbReference>
<protein>
    <recommendedName>
        <fullName evidence="1">3-keto-alpha-glucoside-1,2-lyase/3-keto-2-hydroxy-glucal hydratase domain-containing protein</fullName>
    </recommendedName>
</protein>
<name>A0A225DTF2_9BACT</name>
<comment type="caution">
    <text evidence="2">The sequence shown here is derived from an EMBL/GenBank/DDBJ whole genome shotgun (WGS) entry which is preliminary data.</text>
</comment>